<feature type="domain" description="DUF5117" evidence="3">
    <location>
        <begin position="88"/>
        <end position="270"/>
    </location>
</feature>
<dbReference type="RefSeq" id="WP_118258654.1">
    <property type="nucleotide sequence ID" value="NZ_CALBWO010000039.1"/>
</dbReference>
<dbReference type="Pfam" id="PF17148">
    <property type="entry name" value="DUF5117"/>
    <property type="match status" value="1"/>
</dbReference>
<feature type="domain" description="DUF5118" evidence="4">
    <location>
        <begin position="38"/>
        <end position="78"/>
    </location>
</feature>
<evidence type="ECO:0000313" key="6">
    <source>
        <dbReference type="Proteomes" id="UP000283589"/>
    </source>
</evidence>
<dbReference type="Pfam" id="PF17162">
    <property type="entry name" value="DUF5118"/>
    <property type="match status" value="1"/>
</dbReference>
<feature type="signal peptide" evidence="1">
    <location>
        <begin position="1"/>
        <end position="22"/>
    </location>
</feature>
<evidence type="ECO:0000313" key="5">
    <source>
        <dbReference type="EMBL" id="RGV36353.1"/>
    </source>
</evidence>
<dbReference type="AlphaFoldDB" id="A0A412X6K3"/>
<feature type="chain" id="PRO_5019477939" evidence="1">
    <location>
        <begin position="23"/>
        <end position="776"/>
    </location>
</feature>
<organism evidence="5 6">
    <name type="scientific">Butyricimonas virosa</name>
    <dbReference type="NCBI Taxonomy" id="544645"/>
    <lineage>
        <taxon>Bacteria</taxon>
        <taxon>Pseudomonadati</taxon>
        <taxon>Bacteroidota</taxon>
        <taxon>Bacteroidia</taxon>
        <taxon>Bacteroidales</taxon>
        <taxon>Odoribacteraceae</taxon>
        <taxon>Butyricimonas</taxon>
    </lineage>
</organism>
<evidence type="ECO:0000259" key="4">
    <source>
        <dbReference type="Pfam" id="PF17162"/>
    </source>
</evidence>
<protein>
    <submittedName>
        <fullName evidence="5">DUF5117 domain-containing protein</fullName>
    </submittedName>
</protein>
<reference evidence="5 6" key="1">
    <citation type="submission" date="2018-08" db="EMBL/GenBank/DDBJ databases">
        <title>A genome reference for cultivated species of the human gut microbiota.</title>
        <authorList>
            <person name="Zou Y."/>
            <person name="Xue W."/>
            <person name="Luo G."/>
        </authorList>
    </citation>
    <scope>NUCLEOTIDE SEQUENCE [LARGE SCALE GENOMIC DNA]</scope>
    <source>
        <strain evidence="5 6">AF14-49</strain>
    </source>
</reference>
<evidence type="ECO:0000256" key="1">
    <source>
        <dbReference type="SAM" id="SignalP"/>
    </source>
</evidence>
<keyword evidence="1" id="KW-0732">Signal</keyword>
<dbReference type="Pfam" id="PF16313">
    <property type="entry name" value="DUF4953"/>
    <property type="match status" value="1"/>
</dbReference>
<dbReference type="EMBL" id="QRZA01000002">
    <property type="protein sequence ID" value="RGV36353.1"/>
    <property type="molecule type" value="Genomic_DNA"/>
</dbReference>
<dbReference type="InterPro" id="IPR033428">
    <property type="entry name" value="DUF5118"/>
</dbReference>
<dbReference type="PANTHER" id="PTHR38478">
    <property type="entry name" value="PEPTIDASE M1A AND M12B"/>
    <property type="match status" value="1"/>
</dbReference>
<feature type="domain" description="EcxA zinc-binding" evidence="2">
    <location>
        <begin position="428"/>
        <end position="693"/>
    </location>
</feature>
<accession>A0A412X6K3</accession>
<evidence type="ECO:0000259" key="3">
    <source>
        <dbReference type="Pfam" id="PF17148"/>
    </source>
</evidence>
<comment type="caution">
    <text evidence="5">The sequence shown here is derived from an EMBL/GenBank/DDBJ whole genome shotgun (WGS) entry which is preliminary data.</text>
</comment>
<name>A0A412X6K3_9BACT</name>
<dbReference type="InterPro" id="IPR032534">
    <property type="entry name" value="EcxA_zinc-bd"/>
</dbReference>
<dbReference type="Proteomes" id="UP000283589">
    <property type="component" value="Unassembled WGS sequence"/>
</dbReference>
<evidence type="ECO:0000259" key="2">
    <source>
        <dbReference type="Pfam" id="PF16313"/>
    </source>
</evidence>
<gene>
    <name evidence="5" type="ORF">DWW18_02775</name>
</gene>
<sequence>MKVLNVYLLLWVTLLFVCPVAAQQDVKPMTYEQFKEQKDLQTDKGFYTVYRLNDKYYLEIPAEGLGKEVLITTQIARGMATFVSEASGVIRFSEGRNNTVQVVRNRLTDVSADSTDICMMMALKKSGLVPIDYTFPIVARGEDGKSVIIELTGELNNPGSGLFNVSSYYWLSHPDPSRSGVDGWRMLDKGVVFSVTRGQTDYQSNPQTKEGRDMSARYILEMVIQQLPGDGMNRRISHPAYGFETIGVTEYDTKRYMAQKREYIQKWNLTAPAKEIKKQKRGIAIEPERQICVYIDPVTPAPFAECIKNGVKQWGKAFEAAGWKNVFRFSSDVKDASLTYRTILFRWGSAYNGIYSSVIDNPVTGEILCARVNVMDVAADELLGMYFLQCGLLDGRIRKDLHSLAVRQDVLTAQVASAFAEVLKMKPNKTGYTVFTPTSIRSEKWLNRYGITASITSGVTFNYLAQPGDGVSVKNLFPRVSVYDYDAIKYAYGNSDALPSMRGAFYAPEDKGDPYAQDGFLSNDILNASIQGIEAVKRIYPRLSEWINQLPEDQNTWKNVSDFTVKAQALFQTYLTQIVKLVGGRSVRPIIKGVNETRVTYVPREQQEEALNYLESAIFGQFPEWVRVKELDQSGVFDTDQMMVGLAEALLKHFMNKEVMESLVAGERRLGEKAFTARELFAYLDRVVFENFDPNKAVSTYKQGVQACFVSEFARFMAQNNISFGLSNGGNGVYHAYFVELARKVKDLSEQHQDPLTRSNYQMMLLRMNREYFDKQ</sequence>
<dbReference type="PANTHER" id="PTHR38478:SF1">
    <property type="entry name" value="ZINC DEPENDENT METALLOPROTEASE DOMAIN LIPOPROTEIN"/>
    <property type="match status" value="1"/>
</dbReference>
<proteinExistence type="predicted"/>
<dbReference type="InterPro" id="IPR033413">
    <property type="entry name" value="DUF5117"/>
</dbReference>
<dbReference type="STRING" id="1121130.GCA_000519105_00130"/>